<evidence type="ECO:0000256" key="4">
    <source>
        <dbReference type="PROSITE-ProRule" id="PRU00409"/>
    </source>
</evidence>
<dbReference type="Proteomes" id="UP000239549">
    <property type="component" value="Unassembled WGS sequence"/>
</dbReference>
<dbReference type="GO" id="GO:0005524">
    <property type="term" value="F:ATP binding"/>
    <property type="evidence" value="ECO:0007669"/>
    <property type="project" value="UniProtKB-UniRule"/>
</dbReference>
<keyword evidence="1" id="KW-0436">Ligase</keyword>
<dbReference type="PANTHER" id="PTHR43585:SF2">
    <property type="entry name" value="ATP-GRASP ENZYME FSQD"/>
    <property type="match status" value="1"/>
</dbReference>
<dbReference type="GO" id="GO:0016874">
    <property type="term" value="F:ligase activity"/>
    <property type="evidence" value="ECO:0007669"/>
    <property type="project" value="UniProtKB-KW"/>
</dbReference>
<evidence type="ECO:0000256" key="2">
    <source>
        <dbReference type="ARBA" id="ARBA00022741"/>
    </source>
</evidence>
<evidence type="ECO:0000256" key="1">
    <source>
        <dbReference type="ARBA" id="ARBA00022598"/>
    </source>
</evidence>
<dbReference type="OrthoDB" id="9803907at2"/>
<evidence type="ECO:0000259" key="5">
    <source>
        <dbReference type="PROSITE" id="PS50975"/>
    </source>
</evidence>
<dbReference type="InterPro" id="IPR013815">
    <property type="entry name" value="ATP_grasp_subdomain_1"/>
</dbReference>
<proteinExistence type="predicted"/>
<dbReference type="Pfam" id="PF21360">
    <property type="entry name" value="PylC-like_N"/>
    <property type="match status" value="1"/>
</dbReference>
<dbReference type="Gene3D" id="3.30.1490.20">
    <property type="entry name" value="ATP-grasp fold, A domain"/>
    <property type="match status" value="1"/>
</dbReference>
<dbReference type="RefSeq" id="WP_104371852.1">
    <property type="nucleotide sequence ID" value="NZ_BFAV01000102.1"/>
</dbReference>
<name>A0A2L2XAZ7_9FIRM</name>
<protein>
    <submittedName>
        <fullName evidence="6">ATP-grasp enzyme-like protein</fullName>
    </submittedName>
</protein>
<evidence type="ECO:0000256" key="3">
    <source>
        <dbReference type="ARBA" id="ARBA00022840"/>
    </source>
</evidence>
<keyword evidence="3 4" id="KW-0067">ATP-binding</keyword>
<reference evidence="7" key="1">
    <citation type="submission" date="2018-02" db="EMBL/GenBank/DDBJ databases">
        <title>Genome sequence of Desulfocucumis palustris strain NAW-5.</title>
        <authorList>
            <person name="Watanabe M."/>
            <person name="Kojima H."/>
            <person name="Fukui M."/>
        </authorList>
    </citation>
    <scope>NUCLEOTIDE SEQUENCE [LARGE SCALE GENOMIC DNA]</scope>
    <source>
        <strain evidence="7">NAW-5</strain>
    </source>
</reference>
<keyword evidence="7" id="KW-1185">Reference proteome</keyword>
<evidence type="ECO:0000313" key="6">
    <source>
        <dbReference type="EMBL" id="GBF33457.1"/>
    </source>
</evidence>
<dbReference type="PROSITE" id="PS50975">
    <property type="entry name" value="ATP_GRASP"/>
    <property type="match status" value="1"/>
</dbReference>
<keyword evidence="2 4" id="KW-0547">Nucleotide-binding</keyword>
<feature type="domain" description="ATP-grasp" evidence="5">
    <location>
        <begin position="122"/>
        <end position="299"/>
    </location>
</feature>
<dbReference type="EMBL" id="BFAV01000102">
    <property type="protein sequence ID" value="GBF33457.1"/>
    <property type="molecule type" value="Genomic_DNA"/>
</dbReference>
<sequence>MNNINVLVTGSGSLYGVAVIKSLLKSALKLKLVATDTDPRTLGLHFAHRGYIVPPAFQEGLYYEKILDIIRGEKINAVFVASSHELAFFSGHKEEIEAATGAWVFVNPPGVMNICCDKWLTIKFLKENNFNFPGTIRYPEDRALLEKFIREAGFPVIIKPRRGAGSEDLYKAASPQELLSLVKGREGFVLQQYLPEADGEYTTGICAGADGRVLSAVTLKRILRDGMTMSAEADDYEHLTDYCRQVAGVLKPYGPCNFQFRLLEGRPYIFEINPRFSSSTGMRCLLGINEAEILLRAEILGEAVSPRKAVKGSIIRQYKDYIVPTGRIRQLEKESFCVNRPG</sequence>
<dbReference type="InterPro" id="IPR052032">
    <property type="entry name" value="ATP-dep_AA_Ligase"/>
</dbReference>
<dbReference type="PANTHER" id="PTHR43585">
    <property type="entry name" value="FUMIPYRROLE BIOSYNTHESIS PROTEIN C"/>
    <property type="match status" value="1"/>
</dbReference>
<dbReference type="AlphaFoldDB" id="A0A2L2XAZ7"/>
<organism evidence="6 7">
    <name type="scientific">Desulfocucumis palustris</name>
    <dbReference type="NCBI Taxonomy" id="1898651"/>
    <lineage>
        <taxon>Bacteria</taxon>
        <taxon>Bacillati</taxon>
        <taxon>Bacillota</taxon>
        <taxon>Clostridia</taxon>
        <taxon>Eubacteriales</taxon>
        <taxon>Desulfocucumaceae</taxon>
        <taxon>Desulfocucumis</taxon>
    </lineage>
</organism>
<comment type="caution">
    <text evidence="6">The sequence shown here is derived from an EMBL/GenBank/DDBJ whole genome shotgun (WGS) entry which is preliminary data.</text>
</comment>
<dbReference type="InterPro" id="IPR048764">
    <property type="entry name" value="PylC_N"/>
</dbReference>
<dbReference type="InterPro" id="IPR011761">
    <property type="entry name" value="ATP-grasp"/>
</dbReference>
<dbReference type="Gene3D" id="3.30.470.20">
    <property type="entry name" value="ATP-grasp fold, B domain"/>
    <property type="match status" value="1"/>
</dbReference>
<gene>
    <name evidence="6" type="ORF">DCCM_2558</name>
</gene>
<dbReference type="SUPFAM" id="SSF56059">
    <property type="entry name" value="Glutathione synthetase ATP-binding domain-like"/>
    <property type="match status" value="1"/>
</dbReference>
<dbReference type="Gene3D" id="3.40.50.20">
    <property type="match status" value="1"/>
</dbReference>
<dbReference type="Pfam" id="PF15632">
    <property type="entry name" value="ATPgrasp_Ter"/>
    <property type="match status" value="1"/>
</dbReference>
<evidence type="ECO:0000313" key="7">
    <source>
        <dbReference type="Proteomes" id="UP000239549"/>
    </source>
</evidence>
<dbReference type="GO" id="GO:0046872">
    <property type="term" value="F:metal ion binding"/>
    <property type="evidence" value="ECO:0007669"/>
    <property type="project" value="InterPro"/>
</dbReference>
<dbReference type="NCBIfam" id="NF009402">
    <property type="entry name" value="PRK12767.1-1"/>
    <property type="match status" value="1"/>
</dbReference>
<accession>A0A2L2XAZ7</accession>